<reference evidence="1 2" key="1">
    <citation type="journal article" date="2016" name="Mol. Biol. Evol.">
        <title>Genome-Wide Survey of Gut Fungi (Harpellales) Reveals the First Horizontally Transferred Ubiquitin Gene from a Mosquito Host.</title>
        <authorList>
            <person name="Wang Y."/>
            <person name="White M.M."/>
            <person name="Kvist S."/>
            <person name="Moncalvo J.M."/>
        </authorList>
    </citation>
    <scope>NUCLEOTIDE SEQUENCE [LARGE SCALE GENOMIC DNA]</scope>
    <source>
        <strain evidence="1 2">ALG-7-W6</strain>
    </source>
</reference>
<dbReference type="EMBL" id="LSSL01005414">
    <property type="protein sequence ID" value="OLY78840.1"/>
    <property type="molecule type" value="Genomic_DNA"/>
</dbReference>
<gene>
    <name evidence="1" type="ORF">AYI68_g7103</name>
</gene>
<organism evidence="1 2">
    <name type="scientific">Smittium mucronatum</name>
    <dbReference type="NCBI Taxonomy" id="133383"/>
    <lineage>
        <taxon>Eukaryota</taxon>
        <taxon>Fungi</taxon>
        <taxon>Fungi incertae sedis</taxon>
        <taxon>Zoopagomycota</taxon>
        <taxon>Kickxellomycotina</taxon>
        <taxon>Harpellomycetes</taxon>
        <taxon>Harpellales</taxon>
        <taxon>Legeriomycetaceae</taxon>
        <taxon>Smittium</taxon>
    </lineage>
</organism>
<evidence type="ECO:0000313" key="1">
    <source>
        <dbReference type="EMBL" id="OLY78840.1"/>
    </source>
</evidence>
<dbReference type="OrthoDB" id="46189at2759"/>
<name>A0A1R0GPM9_9FUNG</name>
<proteinExistence type="predicted"/>
<keyword evidence="2" id="KW-1185">Reference proteome</keyword>
<dbReference type="Proteomes" id="UP000187455">
    <property type="component" value="Unassembled WGS sequence"/>
</dbReference>
<accession>A0A1R0GPM9</accession>
<dbReference type="STRING" id="133383.A0A1R0GPM9"/>
<sequence length="1073" mass="121516">MSVEKITDKSDLISIQPEIRPTIKQILSENSVQEVKHIFKKNKQQYPIWLDSINHTESLINESNLAISSLEELKQSLAQFRNYKGSQDTKPIHSSKNVSLFNSSSSQAALNDSPIRKELLYSQVLGSKSVEIDLNPSKEQLLMASSEIKILTDTTEQFSSLFVSPFANPLNSSGYIEIKPSLVLKTLASFKINSASHKSSTYDGIISESTGDHNPSRTTNSITRSSASDLIKDRRKSVDILGWASRRRSSLVGGQLIFARKDSIYDSGYQLANFLPNFILNFIPDLSHLHLPQYQSHLNFLGRIDNNSNHAAEPQKDGYFYIPSNEISDIQKNLNISTSVSKKLCVWFSGLENVMESLIISVFKDILSTPKDLFSALIILIRSGNFNIISPSDDVSYLFFNRGSSFVDACNDIQLGLISPSTHPNQKFNTPDYFPNMTFSLIVPIIDRFFYNEKKSKITESFDTNIKKVIESWSDSVNTEGLIEAPEINSSVWGTRLSEVNVLQKSHHTFLENFNQSYDGNEQNPRKLIIRSRDRLENCLDPYPNSIIEIMNLIKSITLETLNEAEEWIQTLRTLDYNLSKNSHGLSSLVYGIGDFTFDTLLNTTKYLQNTRILYNSKVIIKHEKENNNIDRKQSNLELRKLSTNRKTSMEYKNLLFLLGYLSISLASFVKSDNFLKLVDLSSANDASILNNGIDSNKIEAEEHKKDNQESTVIIKLPEIKSKLIELSIESFSPTAENSSNAFVTKFNDFFSQILQIQDFLVIKTYQLNPSIDQEEHQAPGDLPPTNFERAQLREAANDYMSGLINNGKTIRANQEEGKNIFVNRRTSIRSKHRSDSNKGSKNLLRIKPMFNANNHNLFGVEFPSQLISEISLDLFFSTQSKFFGDTIKESGILDKLINLTILKIEEGLSEIFNGFIEKITNSNTELISRSYLLQLFIDISYLSLFLSKMKPINLKNCNTSQAGHIYHKTEGSIESGDDISSKNEMTRIPFQCTLESLLKLTNNGLPELKEPFNKIFSQISKSIDNVHTENYYTDTDTDNLDEIHGLQTSINSLAEIGYLDFEKILKPSLGFV</sequence>
<comment type="caution">
    <text evidence="1">The sequence shown here is derived from an EMBL/GenBank/DDBJ whole genome shotgun (WGS) entry which is preliminary data.</text>
</comment>
<evidence type="ECO:0000313" key="2">
    <source>
        <dbReference type="Proteomes" id="UP000187455"/>
    </source>
</evidence>
<protein>
    <submittedName>
        <fullName evidence="1">Uncharacterized protein</fullName>
    </submittedName>
</protein>
<dbReference type="AlphaFoldDB" id="A0A1R0GPM9"/>